<dbReference type="Pfam" id="PF01562">
    <property type="entry name" value="Pep_M12B_propep"/>
    <property type="match status" value="1"/>
</dbReference>
<evidence type="ECO:0000259" key="18">
    <source>
        <dbReference type="PROSITE" id="PS50215"/>
    </source>
</evidence>
<organism evidence="19 20">
    <name type="scientific">Fopius arisanus</name>
    <dbReference type="NCBI Taxonomy" id="64838"/>
    <lineage>
        <taxon>Eukaryota</taxon>
        <taxon>Metazoa</taxon>
        <taxon>Ecdysozoa</taxon>
        <taxon>Arthropoda</taxon>
        <taxon>Hexapoda</taxon>
        <taxon>Insecta</taxon>
        <taxon>Pterygota</taxon>
        <taxon>Neoptera</taxon>
        <taxon>Endopterygota</taxon>
        <taxon>Hymenoptera</taxon>
        <taxon>Apocrita</taxon>
        <taxon>Ichneumonoidea</taxon>
        <taxon>Braconidae</taxon>
        <taxon>Opiinae</taxon>
        <taxon>Fopius</taxon>
    </lineage>
</organism>
<keyword evidence="12" id="KW-0325">Glycoprotein</keyword>
<dbReference type="InterPro" id="IPR013273">
    <property type="entry name" value="ADAMTS/ADAMTS-like"/>
</dbReference>
<proteinExistence type="predicted"/>
<reference evidence="20" key="1">
    <citation type="submission" date="2025-08" db="UniProtKB">
        <authorList>
            <consortium name="RefSeq"/>
        </authorList>
    </citation>
    <scope>IDENTIFICATION</scope>
    <source>
        <strain evidence="20">USDA-PBARC FA_bdor</strain>
        <tissue evidence="20">Whole organism</tissue>
    </source>
</reference>
<dbReference type="RefSeq" id="XP_011305247.1">
    <property type="nucleotide sequence ID" value="XM_011306945.1"/>
</dbReference>
<evidence type="ECO:0000256" key="4">
    <source>
        <dbReference type="ARBA" id="ARBA00022670"/>
    </source>
</evidence>
<dbReference type="GeneID" id="105267832"/>
<evidence type="ECO:0000256" key="15">
    <source>
        <dbReference type="PIRSR" id="PIRSR613273-3"/>
    </source>
</evidence>
<feature type="binding site" evidence="14 16">
    <location>
        <position position="385"/>
    </location>
    <ligand>
        <name>Zn(2+)</name>
        <dbReference type="ChEBI" id="CHEBI:29105"/>
        <note>catalytic</note>
    </ligand>
</feature>
<dbReference type="Gene3D" id="2.20.100.10">
    <property type="entry name" value="Thrombospondin type-1 (TSP1) repeat"/>
    <property type="match status" value="2"/>
</dbReference>
<evidence type="ECO:0000256" key="3">
    <source>
        <dbReference type="ARBA" id="ARBA00022530"/>
    </source>
</evidence>
<dbReference type="SUPFAM" id="SSF55486">
    <property type="entry name" value="Metalloproteases ('zincins'), catalytic domain"/>
    <property type="match status" value="1"/>
</dbReference>
<feature type="disulfide bond" evidence="15">
    <location>
        <begin position="393"/>
        <end position="419"/>
    </location>
</feature>
<keyword evidence="2" id="KW-0964">Secreted</keyword>
<keyword evidence="9 14" id="KW-0862">Zinc</keyword>
<evidence type="ECO:0000256" key="9">
    <source>
        <dbReference type="ARBA" id="ARBA00022833"/>
    </source>
</evidence>
<keyword evidence="5 14" id="KW-0479">Metal-binding</keyword>
<evidence type="ECO:0000256" key="1">
    <source>
        <dbReference type="ARBA" id="ARBA00004498"/>
    </source>
</evidence>
<dbReference type="Gene3D" id="3.40.1620.60">
    <property type="match status" value="1"/>
</dbReference>
<keyword evidence="14" id="KW-0106">Calcium</keyword>
<dbReference type="InterPro" id="IPR050439">
    <property type="entry name" value="ADAMTS_ADAMTS-like"/>
</dbReference>
<feature type="domain" description="Peptidase M12B" evidence="18">
    <location>
        <begin position="228"/>
        <end position="440"/>
    </location>
</feature>
<comment type="subcellular location">
    <subcellularLocation>
        <location evidence="1">Secreted</location>
        <location evidence="1">Extracellular space</location>
        <location evidence="1">Extracellular matrix</location>
    </subcellularLocation>
</comment>
<feature type="disulfide bond" evidence="15">
    <location>
        <begin position="474"/>
        <end position="493"/>
    </location>
</feature>
<feature type="binding site" evidence="14">
    <location>
        <position position="231"/>
    </location>
    <ligand>
        <name>Ca(2+)</name>
        <dbReference type="ChEBI" id="CHEBI:29108"/>
        <label>1</label>
    </ligand>
</feature>
<feature type="binding site" evidence="14">
    <location>
        <position position="435"/>
    </location>
    <ligand>
        <name>Ca(2+)</name>
        <dbReference type="ChEBI" id="CHEBI:29108"/>
        <label>1</label>
    </ligand>
</feature>
<evidence type="ECO:0000256" key="2">
    <source>
        <dbReference type="ARBA" id="ARBA00022525"/>
    </source>
</evidence>
<feature type="binding site" evidence="14">
    <location>
        <position position="324"/>
    </location>
    <ligand>
        <name>Ca(2+)</name>
        <dbReference type="ChEBI" id="CHEBI:29108"/>
        <label>1</label>
    </ligand>
</feature>
<dbReference type="FunFam" id="2.20.100.10:FF:000001">
    <property type="entry name" value="semaphorin-5A isoform X1"/>
    <property type="match status" value="1"/>
</dbReference>
<dbReference type="PROSITE" id="PS50092">
    <property type="entry name" value="TSP1"/>
    <property type="match status" value="3"/>
</dbReference>
<evidence type="ECO:0000256" key="17">
    <source>
        <dbReference type="SAM" id="MobiDB-lite"/>
    </source>
</evidence>
<feature type="disulfide bond" evidence="15">
    <location>
        <begin position="482"/>
        <end position="512"/>
    </location>
</feature>
<feature type="binding site" evidence="14 16">
    <location>
        <position position="375"/>
    </location>
    <ligand>
        <name>Zn(2+)</name>
        <dbReference type="ChEBI" id="CHEBI:29105"/>
        <note>catalytic</note>
    </ligand>
</feature>
<dbReference type="Pfam" id="PF19236">
    <property type="entry name" value="ADAMTS_CR_3"/>
    <property type="match status" value="1"/>
</dbReference>
<evidence type="ECO:0000256" key="13">
    <source>
        <dbReference type="PIRSR" id="PIRSR613273-1"/>
    </source>
</evidence>
<dbReference type="GO" id="GO:0030198">
    <property type="term" value="P:extracellular matrix organization"/>
    <property type="evidence" value="ECO:0007669"/>
    <property type="project" value="InterPro"/>
</dbReference>
<sequence length="1097" mass="123560">MNYIYHGRYTRNIRKPDLLVPRRVNEDGSFNTFSLPHFYNRAEVTERKKRSIDSSVDKLHLMLPFHGADHHVELMPYHEFISPEMVIETRGDGPVNDLNARLRFKRVSENQCHYRGFVRGHSHSRAALSFCDGVAGYIQTDHGRYFIEPMSESKPGNDGQHVHMIYKNQAPHEKDSPEHFCGTGDDWRSAWAEQLVKKNQRSLEVGNSKSLKRADTKNLNSGTHSIHRFIELGVVADKKFLDFYAGSDYEKYLLTIMNMVSDFYHDSSVGNQIDVVVVKITYLEAEKKEIDLSISPKAEKTLESFAAWSEKMNPKDRTHPNHFDISVLITRHDICSEESGCTLMGLAYVAAACDPPKAAAINEDSGLLLGIVTAHEIGHVMGCSHDEENVSGCSPQDKDQSYFLMSPIVFIYTLRWSTCSRKFITNLLESGLGECLNNDPRNPPAKYKLPDMLPGAMYDANFQCSLDEKTSVLCERGQGLNCEQLWCKNGTTCFSRNAPPAEGTKCAENKWCIKKKCVDMGSRPASVHGGWGDWGSQSACSRTCGGGVKVTERECNKPPPSNGGRYCIGERKKITICNTSPCDPYTPNFRAIQCSEFDTKPILTDGLHRWKPFYRDDIDMCALYCMNERNTFVKLAPTTKDATPCKAGTNYMCISGSCRKVGCDWQLDSDAIEDKCGVCKGDGTQCSPVEGEYTKTQLKDYQPVITIPKGARSIRIVEKASCENTLALRTEKDATFCLNANHKEQKNGEYDCGGTSLMYTHPEGDREEIDIKGPLVENIELMYTFFRPRENPGVKYTWYVMSGAKPDYVPKYAWDFTEWSKCDAKCGGGTMNSEPSCIEQQNGIVSANFCQNLPKPEPKIRVCNEQPCPAKWRVSQWSKCNACDGKKGTKHRKVQCVKPAAHPGGDDVQADFKVCKGRVPKQKEDCVGKRPCKTMCPKKTRQSNELSSDVEANNDQSIKILQSQYLKHGENELDNDEKVKDHEEKRTCHDNDNFSRPIEEDIEFRKFSTPKPGSIIQDHNPAETAVLYEVPVKDDSLQFNLSDTAFHDFGKSLPIELDTSRETMYTGAEALKLIHNMANGNMTQNGDRNYTEVDQLR</sequence>
<evidence type="ECO:0000256" key="10">
    <source>
        <dbReference type="ARBA" id="ARBA00023049"/>
    </source>
</evidence>
<feature type="disulfide bond" evidence="15">
    <location>
        <begin position="555"/>
        <end position="567"/>
    </location>
</feature>
<dbReference type="OrthoDB" id="412680at2759"/>
<dbReference type="InterPro" id="IPR045371">
    <property type="entry name" value="ADAMTS_CR_3"/>
</dbReference>
<dbReference type="InterPro" id="IPR024079">
    <property type="entry name" value="MetalloPept_cat_dom_sf"/>
</dbReference>
<dbReference type="GO" id="GO:0046872">
    <property type="term" value="F:metal ion binding"/>
    <property type="evidence" value="ECO:0007669"/>
    <property type="project" value="UniProtKB-KW"/>
</dbReference>
<feature type="binding site" evidence="14">
    <location>
        <position position="231"/>
    </location>
    <ligand>
        <name>Ca(2+)</name>
        <dbReference type="ChEBI" id="CHEBI:29108"/>
        <label>2</label>
    </ligand>
</feature>
<evidence type="ECO:0000313" key="20">
    <source>
        <dbReference type="RefSeq" id="XP_011305247.1"/>
    </source>
</evidence>
<feature type="disulfide bond" evidence="15">
    <location>
        <begin position="353"/>
        <end position="435"/>
    </location>
</feature>
<dbReference type="InterPro" id="IPR010294">
    <property type="entry name" value="ADAMTS_spacer1"/>
</dbReference>
<feature type="binding site" evidence="14 16">
    <location>
        <position position="379"/>
    </location>
    <ligand>
        <name>Zn(2+)</name>
        <dbReference type="ChEBI" id="CHEBI:29105"/>
        <note>catalytic</note>
    </ligand>
</feature>
<dbReference type="CDD" id="cd04273">
    <property type="entry name" value="ZnMc_ADAMTS_like"/>
    <property type="match status" value="1"/>
</dbReference>
<dbReference type="GO" id="GO:0006508">
    <property type="term" value="P:proteolysis"/>
    <property type="evidence" value="ECO:0007669"/>
    <property type="project" value="UniProtKB-KW"/>
</dbReference>
<name>A0A9R1U2Z7_9HYME</name>
<keyword evidence="11 15" id="KW-1015">Disulfide bond</keyword>
<keyword evidence="3" id="KW-0272">Extracellular matrix</keyword>
<dbReference type="InterPro" id="IPR001590">
    <property type="entry name" value="Peptidase_M12B"/>
</dbReference>
<dbReference type="GO" id="GO:0004222">
    <property type="term" value="F:metalloendopeptidase activity"/>
    <property type="evidence" value="ECO:0007669"/>
    <property type="project" value="InterPro"/>
</dbReference>
<evidence type="ECO:0000256" key="12">
    <source>
        <dbReference type="ARBA" id="ARBA00023180"/>
    </source>
</evidence>
<accession>A0A9R1U2Z7</accession>
<dbReference type="InterPro" id="IPR000884">
    <property type="entry name" value="TSP1_rpt"/>
</dbReference>
<keyword evidence="8" id="KW-0378">Hydrolase</keyword>
<evidence type="ECO:0000256" key="14">
    <source>
        <dbReference type="PIRSR" id="PIRSR613273-2"/>
    </source>
</evidence>
<feature type="active site" evidence="13 16">
    <location>
        <position position="376"/>
    </location>
</feature>
<evidence type="ECO:0000256" key="5">
    <source>
        <dbReference type="ARBA" id="ARBA00022723"/>
    </source>
</evidence>
<dbReference type="InterPro" id="IPR041645">
    <property type="entry name" value="ADAMTS_CR_2"/>
</dbReference>
<dbReference type="Pfam" id="PF05986">
    <property type="entry name" value="ADAMTS_spacer1"/>
    <property type="match status" value="1"/>
</dbReference>
<feature type="binding site" description="in inhibited form" evidence="14">
    <location>
        <position position="181"/>
    </location>
    <ligand>
        <name>Zn(2+)</name>
        <dbReference type="ChEBI" id="CHEBI:29105"/>
        <note>catalytic</note>
    </ligand>
</feature>
<keyword evidence="6" id="KW-0732">Signal</keyword>
<dbReference type="Gene3D" id="3.40.390.10">
    <property type="entry name" value="Collagenase (Catalytic Domain)"/>
    <property type="match status" value="1"/>
</dbReference>
<feature type="disulfide bond" evidence="15">
    <location>
        <begin position="540"/>
        <end position="577"/>
    </location>
</feature>
<comment type="caution">
    <text evidence="16">Lacks conserved residue(s) required for the propagation of feature annotation.</text>
</comment>
<dbReference type="Pfam" id="PF17771">
    <property type="entry name" value="ADAMTS_CR_2"/>
    <property type="match status" value="1"/>
</dbReference>
<dbReference type="GO" id="GO:0031012">
    <property type="term" value="C:extracellular matrix"/>
    <property type="evidence" value="ECO:0007669"/>
    <property type="project" value="TreeGrafter"/>
</dbReference>
<dbReference type="Pfam" id="PF01421">
    <property type="entry name" value="Reprolysin"/>
    <property type="match status" value="1"/>
</dbReference>
<dbReference type="Pfam" id="PF00090">
    <property type="entry name" value="TSP_1"/>
    <property type="match status" value="1"/>
</dbReference>
<keyword evidence="7" id="KW-0677">Repeat</keyword>
<feature type="disulfide bond" evidence="15">
    <location>
        <begin position="506"/>
        <end position="517"/>
    </location>
</feature>
<feature type="region of interest" description="Disordered" evidence="17">
    <location>
        <begin position="969"/>
        <end position="994"/>
    </location>
</feature>
<dbReference type="Gene3D" id="2.60.120.830">
    <property type="match status" value="1"/>
</dbReference>
<gene>
    <name evidence="20" type="primary">LOC105267832</name>
</gene>
<feature type="disulfide bond" evidence="15">
    <location>
        <begin position="335"/>
        <end position="341"/>
    </location>
</feature>
<dbReference type="SUPFAM" id="SSF82895">
    <property type="entry name" value="TSP-1 type 1 repeat"/>
    <property type="match status" value="3"/>
</dbReference>
<evidence type="ECO:0000313" key="19">
    <source>
        <dbReference type="Proteomes" id="UP000694866"/>
    </source>
</evidence>
<feature type="disulfide bond" evidence="15">
    <location>
        <begin position="544"/>
        <end position="582"/>
    </location>
</feature>
<protein>
    <submittedName>
        <fullName evidence="20">A disintegrin and metalloproteinase with thrombospondin motifs 12-like</fullName>
    </submittedName>
</protein>
<dbReference type="Pfam" id="PF19030">
    <property type="entry name" value="TSP1_ADAMTS"/>
    <property type="match status" value="1"/>
</dbReference>
<dbReference type="KEGG" id="fas:105267832"/>
<dbReference type="PANTHER" id="PTHR13723">
    <property type="entry name" value="ADAMTS A DISINTEGRIN AND METALLOPROTEASE WITH THROMBOSPONDIN MOTIFS PROTEASE"/>
    <property type="match status" value="1"/>
</dbReference>
<dbReference type="PROSITE" id="PS50215">
    <property type="entry name" value="ADAM_MEPRO"/>
    <property type="match status" value="1"/>
</dbReference>
<evidence type="ECO:0000256" key="11">
    <source>
        <dbReference type="ARBA" id="ARBA00023157"/>
    </source>
</evidence>
<keyword evidence="10" id="KW-0482">Metalloprotease</keyword>
<dbReference type="InterPro" id="IPR036383">
    <property type="entry name" value="TSP1_rpt_sf"/>
</dbReference>
<dbReference type="InterPro" id="IPR002870">
    <property type="entry name" value="Peptidase_M12B_N"/>
</dbReference>
<evidence type="ECO:0000256" key="6">
    <source>
        <dbReference type="ARBA" id="ARBA00022729"/>
    </source>
</evidence>
<feature type="disulfide bond" evidence="15">
    <location>
        <begin position="464"/>
        <end position="487"/>
    </location>
</feature>
<evidence type="ECO:0000256" key="7">
    <source>
        <dbReference type="ARBA" id="ARBA00022737"/>
    </source>
</evidence>
<evidence type="ECO:0000256" key="8">
    <source>
        <dbReference type="ARBA" id="ARBA00022801"/>
    </source>
</evidence>
<dbReference type="PANTHER" id="PTHR13723:SF200">
    <property type="entry name" value="ADAM METALLOPEPTIDASE WITH THROMBOSPONDIN TYPE 1 MOTIF B, ISOFORM B"/>
    <property type="match status" value="1"/>
</dbReference>
<evidence type="ECO:0000256" key="16">
    <source>
        <dbReference type="PROSITE-ProRule" id="PRU00276"/>
    </source>
</evidence>
<dbReference type="SMART" id="SM00209">
    <property type="entry name" value="TSP1"/>
    <property type="match status" value="3"/>
</dbReference>
<dbReference type="AlphaFoldDB" id="A0A9R1U2Z7"/>
<keyword evidence="4" id="KW-0645">Protease</keyword>
<dbReference type="Proteomes" id="UP000694866">
    <property type="component" value="Unplaced"/>
</dbReference>
<dbReference type="PRINTS" id="PR01857">
    <property type="entry name" value="ADAMTSFAMILY"/>
</dbReference>
<keyword evidence="19" id="KW-1185">Reference proteome</keyword>
<comment type="cofactor">
    <cofactor evidence="14">
        <name>Zn(2+)</name>
        <dbReference type="ChEBI" id="CHEBI:29105"/>
    </cofactor>
    <text evidence="14">Binds 1 zinc ion per subunit.</text>
</comment>